<dbReference type="GO" id="GO:0006508">
    <property type="term" value="P:proteolysis"/>
    <property type="evidence" value="ECO:0007669"/>
    <property type="project" value="UniProtKB-KW"/>
</dbReference>
<comment type="similarity">
    <text evidence="1">Belongs to the peptidase C69 family.</text>
</comment>
<protein>
    <recommendedName>
        <fullName evidence="1">Dipeptidase</fullName>
        <ecNumber evidence="1">3.4.-.-</ecNumber>
    </recommendedName>
</protein>
<dbReference type="GO" id="GO:0016805">
    <property type="term" value="F:dipeptidase activity"/>
    <property type="evidence" value="ECO:0007669"/>
    <property type="project" value="UniProtKB-KW"/>
</dbReference>
<dbReference type="PROSITE" id="PS51257">
    <property type="entry name" value="PROKAR_LIPOPROTEIN"/>
    <property type="match status" value="1"/>
</dbReference>
<dbReference type="AlphaFoldDB" id="A0A6D2G697"/>
<evidence type="ECO:0000256" key="2">
    <source>
        <dbReference type="SAM" id="SignalP"/>
    </source>
</evidence>
<dbReference type="EMBL" id="LR134141">
    <property type="protein sequence ID" value="VEA02146.1"/>
    <property type="molecule type" value="Genomic_DNA"/>
</dbReference>
<feature type="signal peptide" evidence="2">
    <location>
        <begin position="1"/>
        <end position="21"/>
    </location>
</feature>
<dbReference type="Gene3D" id="3.60.60.10">
    <property type="entry name" value="Penicillin V Acylase, Chain A"/>
    <property type="match status" value="1"/>
</dbReference>
<dbReference type="InterPro" id="IPR005322">
    <property type="entry name" value="Peptidase_C69"/>
</dbReference>
<evidence type="ECO:0000313" key="4">
    <source>
        <dbReference type="Proteomes" id="UP000267858"/>
    </source>
</evidence>
<gene>
    <name evidence="3" type="primary">pepD_1</name>
    <name evidence="3" type="ORF">NCTC5773_02020</name>
</gene>
<dbReference type="Proteomes" id="UP000267858">
    <property type="component" value="Chromosome"/>
</dbReference>
<keyword evidence="1 3" id="KW-0378">Hydrolase</keyword>
<keyword evidence="2" id="KW-0732">Signal</keyword>
<feature type="chain" id="PRO_5025356259" description="Dipeptidase" evidence="2">
    <location>
        <begin position="22"/>
        <end position="154"/>
    </location>
</feature>
<evidence type="ECO:0000256" key="1">
    <source>
        <dbReference type="RuleBase" id="RU364089"/>
    </source>
</evidence>
<reference evidence="3 4" key="1">
    <citation type="submission" date="2018-12" db="EMBL/GenBank/DDBJ databases">
        <authorList>
            <consortium name="Pathogen Informatics"/>
        </authorList>
    </citation>
    <scope>NUCLEOTIDE SEQUENCE [LARGE SCALE GENOMIC DNA]</scope>
    <source>
        <strain evidence="3 4">NCTC5773</strain>
    </source>
</reference>
<dbReference type="EC" id="3.4.-.-" evidence="1"/>
<comment type="catalytic activity">
    <reaction evidence="1">
        <text>an L-aminoacyl-L-amino acid + H2O = 2 an L-alpha-amino acid</text>
        <dbReference type="Rhea" id="RHEA:48940"/>
        <dbReference type="ChEBI" id="CHEBI:15377"/>
        <dbReference type="ChEBI" id="CHEBI:59869"/>
        <dbReference type="ChEBI" id="CHEBI:77460"/>
    </reaction>
</comment>
<sequence>MFSFKKCMLALSINLAFISSGFSCTTLLVGNEASADGSMIVARSADSDAMKAQHFVVHPAMHNQTGMYSTKAHNGANDFTWPLPKTSLRYTTVPNWKTQLHGATGFNEAGVGVSGTESIFASPKALAFDPYVEDKGITEDDIPGYFTFADQNRT</sequence>
<organism evidence="3 4">
    <name type="scientific">Salmonella enterica subsp. salamae</name>
    <dbReference type="NCBI Taxonomy" id="59202"/>
    <lineage>
        <taxon>Bacteria</taxon>
        <taxon>Pseudomonadati</taxon>
        <taxon>Pseudomonadota</taxon>
        <taxon>Gammaproteobacteria</taxon>
        <taxon>Enterobacterales</taxon>
        <taxon>Enterobacteriaceae</taxon>
        <taxon>Salmonella</taxon>
    </lineage>
</organism>
<name>A0A6D2G697_SALER</name>
<proteinExistence type="inferred from homology"/>
<keyword evidence="1" id="KW-0645">Protease</keyword>
<evidence type="ECO:0000313" key="3">
    <source>
        <dbReference type="EMBL" id="VEA02146.1"/>
    </source>
</evidence>
<keyword evidence="1" id="KW-0224">Dipeptidase</keyword>
<dbReference type="GO" id="GO:0070004">
    <property type="term" value="F:cysteine-type exopeptidase activity"/>
    <property type="evidence" value="ECO:0007669"/>
    <property type="project" value="InterPro"/>
</dbReference>
<dbReference type="Pfam" id="PF03577">
    <property type="entry name" value="Peptidase_C69"/>
    <property type="match status" value="1"/>
</dbReference>
<accession>A0A6D2G697</accession>